<dbReference type="STRING" id="2018661.A0A2A2K0I3"/>
<dbReference type="OrthoDB" id="5792247at2759"/>
<dbReference type="Proteomes" id="UP000218231">
    <property type="component" value="Unassembled WGS sequence"/>
</dbReference>
<organism evidence="2 3">
    <name type="scientific">Diploscapter pachys</name>
    <dbReference type="NCBI Taxonomy" id="2018661"/>
    <lineage>
        <taxon>Eukaryota</taxon>
        <taxon>Metazoa</taxon>
        <taxon>Ecdysozoa</taxon>
        <taxon>Nematoda</taxon>
        <taxon>Chromadorea</taxon>
        <taxon>Rhabditida</taxon>
        <taxon>Rhabditina</taxon>
        <taxon>Rhabditomorpha</taxon>
        <taxon>Rhabditoidea</taxon>
        <taxon>Rhabditidae</taxon>
        <taxon>Diploscapter</taxon>
    </lineage>
</organism>
<feature type="compositionally biased region" description="Basic and acidic residues" evidence="1">
    <location>
        <begin position="14"/>
        <end position="23"/>
    </location>
</feature>
<evidence type="ECO:0000313" key="2">
    <source>
        <dbReference type="EMBL" id="PAV67414.1"/>
    </source>
</evidence>
<sequence length="550" mass="64096">MQEETEGENEEVEQDQREETEHRVAKRRRNVPQILRRLYLDKAELNKWLGEQNDYEEPSTSRENVDDLTNLFKKIFDCYTHRDSEKSYHTLYRDLCLLMSICGLPFESREASKIGNDIRKTFLTRRYSTFQFNTRKSLSYFFHKLSLYENSIRFDLHAHSLLQGGLLYFRIWHDVVPFVTFYNETIHAINTSNRTALLHHIGNRQMFRQFAEKRFDTHHDRRTRMLFLNTDNVTQHVLAPQFFMAILQINIENARYIIDFEKRLLLLAKSYVALLSFSKTDYLSPIMSYITEFLIAAIVHGCSIGTIGKILEMENSIPRVCKDSQFLIFWKNYSLLAEYLHAKRTDAYLPGATFMIDRFIAAVRQFRGSSAVFAEAAMRIRKRTGCEDGEILSIAQLIVQGSADGDVLGSPNLVGRFVEILKSLDFDEEEVDDFVDAAACEELHPSDEKWLDFCHRRISSPHKYGILSEVVASCLQHLFGFLDYGKNRTSSRAWKLLCDSLQMTTLESVHSHWETRAEWWPSFHSIPLASPQATQCRQRVLDALITELNV</sequence>
<feature type="region of interest" description="Disordered" evidence="1">
    <location>
        <begin position="1"/>
        <end position="26"/>
    </location>
</feature>
<gene>
    <name evidence="2" type="ORF">WR25_26225</name>
</gene>
<reference evidence="2 3" key="1">
    <citation type="journal article" date="2017" name="Curr. Biol.">
        <title>Genome architecture and evolution of a unichromosomal asexual nematode.</title>
        <authorList>
            <person name="Fradin H."/>
            <person name="Zegar C."/>
            <person name="Gutwein M."/>
            <person name="Lucas J."/>
            <person name="Kovtun M."/>
            <person name="Corcoran D."/>
            <person name="Baugh L.R."/>
            <person name="Kiontke K."/>
            <person name="Gunsalus K."/>
            <person name="Fitch D.H."/>
            <person name="Piano F."/>
        </authorList>
    </citation>
    <scope>NUCLEOTIDE SEQUENCE [LARGE SCALE GENOMIC DNA]</scope>
    <source>
        <strain evidence="2">PF1309</strain>
    </source>
</reference>
<dbReference type="InterPro" id="IPR052669">
    <property type="entry name" value="SL1/TIF-IB_Component"/>
</dbReference>
<dbReference type="PANTHER" id="PTHR32122:SF1">
    <property type="entry name" value="TATA BOX-BINDING PROTEIN-ASSOCIATED FACTOR RNA POLYMERASE I SUBUNIT A"/>
    <property type="match status" value="1"/>
</dbReference>
<dbReference type="AlphaFoldDB" id="A0A2A2K0I3"/>
<accession>A0A2A2K0I3</accession>
<dbReference type="PANTHER" id="PTHR32122">
    <property type="entry name" value="TATA BOX-BINDING PROTEIN ASSOCIATED FACTOR RNA POLYMERASE I SUBUNIT A"/>
    <property type="match status" value="1"/>
</dbReference>
<dbReference type="EMBL" id="LIAE01009925">
    <property type="protein sequence ID" value="PAV67414.1"/>
    <property type="molecule type" value="Genomic_DNA"/>
</dbReference>
<name>A0A2A2K0I3_9BILA</name>
<evidence type="ECO:0000256" key="1">
    <source>
        <dbReference type="SAM" id="MobiDB-lite"/>
    </source>
</evidence>
<keyword evidence="3" id="KW-1185">Reference proteome</keyword>
<comment type="caution">
    <text evidence="2">The sequence shown here is derived from an EMBL/GenBank/DDBJ whole genome shotgun (WGS) entry which is preliminary data.</text>
</comment>
<feature type="compositionally biased region" description="Acidic residues" evidence="1">
    <location>
        <begin position="1"/>
        <end position="13"/>
    </location>
</feature>
<evidence type="ECO:0000313" key="3">
    <source>
        <dbReference type="Proteomes" id="UP000218231"/>
    </source>
</evidence>
<protein>
    <submittedName>
        <fullName evidence="2">Uncharacterized protein</fullName>
    </submittedName>
</protein>
<proteinExistence type="predicted"/>